<evidence type="ECO:0000313" key="5">
    <source>
        <dbReference type="EMBL" id="ABV92905.1"/>
    </source>
</evidence>
<comment type="similarity">
    <text evidence="1">Belongs to the membrane fusion protein (MFP) (TC 8.A.1) family.</text>
</comment>
<dbReference type="OrthoDB" id="9806939at2"/>
<dbReference type="EMBL" id="CP000830">
    <property type="protein sequence ID" value="ABV92905.1"/>
    <property type="molecule type" value="Genomic_DNA"/>
</dbReference>
<dbReference type="Gene3D" id="1.10.287.470">
    <property type="entry name" value="Helix hairpin bin"/>
    <property type="match status" value="1"/>
</dbReference>
<dbReference type="GO" id="GO:0015562">
    <property type="term" value="F:efflux transmembrane transporter activity"/>
    <property type="evidence" value="ECO:0007669"/>
    <property type="project" value="TreeGrafter"/>
</dbReference>
<dbReference type="KEGG" id="dsh:Dshi_1163"/>
<proteinExistence type="inferred from homology"/>
<dbReference type="eggNOG" id="COG0845">
    <property type="taxonomic scope" value="Bacteria"/>
</dbReference>
<feature type="coiled-coil region" evidence="2">
    <location>
        <begin position="162"/>
        <end position="189"/>
    </location>
</feature>
<dbReference type="GO" id="GO:1990281">
    <property type="term" value="C:efflux pump complex"/>
    <property type="evidence" value="ECO:0007669"/>
    <property type="project" value="TreeGrafter"/>
</dbReference>
<evidence type="ECO:0000256" key="1">
    <source>
        <dbReference type="ARBA" id="ARBA00009477"/>
    </source>
</evidence>
<sequence length="383" mass="39929">MRLLTSLVTALVVVAALYGLVFERERLLEFAGVTSTPTDTPTAAAEAPEVTQAVAQTEPEIRRVSVVAMASEAQTIDSAVILRGRTEPLRQVDVSAEVSGKVISPPLRRGARVVAGQTLCELDPGTMKVSLAEAQARLLEAEVLATAASELADGGFGSVTRRVSAEAALEAARASVERAEDAIANLVITAPFDGVLEQDTAELGAYLSPGSPSGAHCATILQLDPIKIVGFAPEMLVDRIAVGAMAGARLADGRDVSGQVTFLSRSADETTRTFRVEVQVPNPDLNIRAGQTAQVGVTSDGAVAHLLPASALTLDDAGRLGVRHVVETDAGPEAAFAEVEIVRDTIDGVWLSGLPQTVRVIVVGQDFVTAGTPLTVTMREPDV</sequence>
<accession>A8LHV8</accession>
<dbReference type="PANTHER" id="PTHR30469:SF29">
    <property type="entry name" value="BLR2860 PROTEIN"/>
    <property type="match status" value="1"/>
</dbReference>
<dbReference type="STRING" id="398580.Dshi_1163"/>
<dbReference type="AlphaFoldDB" id="A8LHV8"/>
<evidence type="ECO:0000259" key="3">
    <source>
        <dbReference type="Pfam" id="PF25917"/>
    </source>
</evidence>
<feature type="domain" description="Multidrug resistance protein MdtA-like barrel-sandwich hybrid" evidence="3">
    <location>
        <begin position="90"/>
        <end position="213"/>
    </location>
</feature>
<dbReference type="Proteomes" id="UP000006833">
    <property type="component" value="Chromosome"/>
</dbReference>
<gene>
    <name evidence="5" type="ordered locus">Dshi_1163</name>
</gene>
<dbReference type="Pfam" id="PF25917">
    <property type="entry name" value="BSH_RND"/>
    <property type="match status" value="1"/>
</dbReference>
<dbReference type="RefSeq" id="WP_012177835.1">
    <property type="nucleotide sequence ID" value="NC_009952.1"/>
</dbReference>
<dbReference type="NCBIfam" id="TIGR01730">
    <property type="entry name" value="RND_mfp"/>
    <property type="match status" value="1"/>
</dbReference>
<keyword evidence="2" id="KW-0175">Coiled coil</keyword>
<feature type="domain" description="CusB-like beta-barrel" evidence="4">
    <location>
        <begin position="232"/>
        <end position="299"/>
    </location>
</feature>
<name>A8LHV8_DINSH</name>
<keyword evidence="6" id="KW-1185">Reference proteome</keyword>
<dbReference type="InterPro" id="IPR058792">
    <property type="entry name" value="Beta-barrel_RND_2"/>
</dbReference>
<dbReference type="InterPro" id="IPR006143">
    <property type="entry name" value="RND_pump_MFP"/>
</dbReference>
<evidence type="ECO:0000256" key="2">
    <source>
        <dbReference type="SAM" id="Coils"/>
    </source>
</evidence>
<evidence type="ECO:0000259" key="4">
    <source>
        <dbReference type="Pfam" id="PF25954"/>
    </source>
</evidence>
<dbReference type="InterPro" id="IPR058625">
    <property type="entry name" value="MdtA-like_BSH"/>
</dbReference>
<dbReference type="Gene3D" id="2.40.30.170">
    <property type="match status" value="1"/>
</dbReference>
<evidence type="ECO:0000313" key="6">
    <source>
        <dbReference type="Proteomes" id="UP000006833"/>
    </source>
</evidence>
<dbReference type="HOGENOM" id="CLU_018816_0_0_5"/>
<protein>
    <submittedName>
        <fullName evidence="5">Efflux transporter</fullName>
    </submittedName>
</protein>
<reference evidence="6" key="1">
    <citation type="journal article" date="2010" name="ISME J.">
        <title>The complete genome sequence of the algal symbiont Dinoroseobacter shibae: a hitchhiker's guide to life in the sea.</title>
        <authorList>
            <person name="Wagner-Dobler I."/>
            <person name="Ballhausen B."/>
            <person name="Berger M."/>
            <person name="Brinkhoff T."/>
            <person name="Buchholz I."/>
            <person name="Bunk B."/>
            <person name="Cypionka H."/>
            <person name="Daniel R."/>
            <person name="Drepper T."/>
            <person name="Gerdts G."/>
            <person name="Hahnke S."/>
            <person name="Han C."/>
            <person name="Jahn D."/>
            <person name="Kalhoefer D."/>
            <person name="Kiss H."/>
            <person name="Klenk H.P."/>
            <person name="Kyrpides N."/>
            <person name="Liebl W."/>
            <person name="Liesegang H."/>
            <person name="Meincke L."/>
            <person name="Pati A."/>
            <person name="Petersen J."/>
            <person name="Piekarski T."/>
            <person name="Pommerenke C."/>
            <person name="Pradella S."/>
            <person name="Pukall R."/>
            <person name="Rabus R."/>
            <person name="Stackebrandt E."/>
            <person name="Thole S."/>
            <person name="Thompson L."/>
            <person name="Tielen P."/>
            <person name="Tomasch J."/>
            <person name="von Jan M."/>
            <person name="Wanphrut N."/>
            <person name="Wichels A."/>
            <person name="Zech H."/>
            <person name="Simon M."/>
        </authorList>
    </citation>
    <scope>NUCLEOTIDE SEQUENCE [LARGE SCALE GENOMIC DNA]</scope>
    <source>
        <strain evidence="6">DSM 16493 / NCIMB 14021 / DFL 12</strain>
    </source>
</reference>
<dbReference type="Pfam" id="PF25954">
    <property type="entry name" value="Beta-barrel_RND_2"/>
    <property type="match status" value="1"/>
</dbReference>
<dbReference type="PANTHER" id="PTHR30469">
    <property type="entry name" value="MULTIDRUG RESISTANCE PROTEIN MDTA"/>
    <property type="match status" value="1"/>
</dbReference>
<dbReference type="SUPFAM" id="SSF111369">
    <property type="entry name" value="HlyD-like secretion proteins"/>
    <property type="match status" value="1"/>
</dbReference>
<dbReference type="Gene3D" id="2.40.50.100">
    <property type="match status" value="1"/>
</dbReference>
<organism evidence="5 6">
    <name type="scientific">Dinoroseobacter shibae (strain DSM 16493 / NCIMB 14021 / DFL 12)</name>
    <dbReference type="NCBI Taxonomy" id="398580"/>
    <lineage>
        <taxon>Bacteria</taxon>
        <taxon>Pseudomonadati</taxon>
        <taxon>Pseudomonadota</taxon>
        <taxon>Alphaproteobacteria</taxon>
        <taxon>Rhodobacterales</taxon>
        <taxon>Roseobacteraceae</taxon>
        <taxon>Dinoroseobacter</taxon>
    </lineage>
</organism>